<sequence length="62" mass="6947">MARARTPPADTMTGTGRGWWRAGCERRTCRCCLSPACPQLNATIGCTTTLCTRQPQWRKYVV</sequence>
<evidence type="ECO:0000313" key="1">
    <source>
        <dbReference type="EMBL" id="MPC87280.1"/>
    </source>
</evidence>
<proteinExistence type="predicted"/>
<gene>
    <name evidence="1" type="ORF">E2C01_082138</name>
</gene>
<comment type="caution">
    <text evidence="1">The sequence shown here is derived from an EMBL/GenBank/DDBJ whole genome shotgun (WGS) entry which is preliminary data.</text>
</comment>
<keyword evidence="2" id="KW-1185">Reference proteome</keyword>
<name>A0A5B7IRK4_PORTR</name>
<dbReference type="EMBL" id="VSRR010074013">
    <property type="protein sequence ID" value="MPC87280.1"/>
    <property type="molecule type" value="Genomic_DNA"/>
</dbReference>
<dbReference type="Proteomes" id="UP000324222">
    <property type="component" value="Unassembled WGS sequence"/>
</dbReference>
<evidence type="ECO:0000313" key="2">
    <source>
        <dbReference type="Proteomes" id="UP000324222"/>
    </source>
</evidence>
<organism evidence="1 2">
    <name type="scientific">Portunus trituberculatus</name>
    <name type="common">Swimming crab</name>
    <name type="synonym">Neptunus trituberculatus</name>
    <dbReference type="NCBI Taxonomy" id="210409"/>
    <lineage>
        <taxon>Eukaryota</taxon>
        <taxon>Metazoa</taxon>
        <taxon>Ecdysozoa</taxon>
        <taxon>Arthropoda</taxon>
        <taxon>Crustacea</taxon>
        <taxon>Multicrustacea</taxon>
        <taxon>Malacostraca</taxon>
        <taxon>Eumalacostraca</taxon>
        <taxon>Eucarida</taxon>
        <taxon>Decapoda</taxon>
        <taxon>Pleocyemata</taxon>
        <taxon>Brachyura</taxon>
        <taxon>Eubrachyura</taxon>
        <taxon>Portunoidea</taxon>
        <taxon>Portunidae</taxon>
        <taxon>Portuninae</taxon>
        <taxon>Portunus</taxon>
    </lineage>
</organism>
<protein>
    <submittedName>
        <fullName evidence="1">Uncharacterized protein</fullName>
    </submittedName>
</protein>
<reference evidence="1 2" key="1">
    <citation type="submission" date="2019-05" db="EMBL/GenBank/DDBJ databases">
        <title>Another draft genome of Portunus trituberculatus and its Hox gene families provides insights of decapod evolution.</title>
        <authorList>
            <person name="Jeong J.-H."/>
            <person name="Song I."/>
            <person name="Kim S."/>
            <person name="Choi T."/>
            <person name="Kim D."/>
            <person name="Ryu S."/>
            <person name="Kim W."/>
        </authorList>
    </citation>
    <scope>NUCLEOTIDE SEQUENCE [LARGE SCALE GENOMIC DNA]</scope>
    <source>
        <tissue evidence="1">Muscle</tissue>
    </source>
</reference>
<dbReference type="AlphaFoldDB" id="A0A5B7IRK4"/>
<accession>A0A5B7IRK4</accession>